<evidence type="ECO:0000313" key="9">
    <source>
        <dbReference type="Proteomes" id="UP000318995"/>
    </source>
</evidence>
<keyword evidence="6" id="KW-0677">Repeat</keyword>
<evidence type="ECO:0000256" key="6">
    <source>
        <dbReference type="HAMAP-Rule" id="MF_00523"/>
    </source>
</evidence>
<comment type="pathway">
    <text evidence="6">Bacterial outer membrane biogenesis; LPS lipid A biosynthesis.</text>
</comment>
<comment type="catalytic activity">
    <reaction evidence="6">
        <text>a UDP-3-O-[(3R)-3-hydroxyacyl]-alpha-D-glucosamine + a (3R)-hydroxyacyl-[ACP] = a UDP-2-N,3-O-bis[(3R)-3-hydroxyacyl]-alpha-D-glucosamine + holo-[ACP] + H(+)</text>
        <dbReference type="Rhea" id="RHEA:53836"/>
        <dbReference type="Rhea" id="RHEA-COMP:9685"/>
        <dbReference type="Rhea" id="RHEA-COMP:9945"/>
        <dbReference type="ChEBI" id="CHEBI:15378"/>
        <dbReference type="ChEBI" id="CHEBI:64479"/>
        <dbReference type="ChEBI" id="CHEBI:78827"/>
        <dbReference type="ChEBI" id="CHEBI:137740"/>
        <dbReference type="ChEBI" id="CHEBI:137748"/>
        <dbReference type="EC" id="2.3.1.191"/>
    </reaction>
</comment>
<dbReference type="Gene3D" id="2.160.10.10">
    <property type="entry name" value="Hexapeptide repeat proteins"/>
    <property type="match status" value="1"/>
</dbReference>
<dbReference type="Proteomes" id="UP000318995">
    <property type="component" value="Unassembled WGS sequence"/>
</dbReference>
<keyword evidence="2 6" id="KW-0441">Lipid A biosynthesis</keyword>
<dbReference type="PANTHER" id="PTHR43378">
    <property type="entry name" value="UDP-3-O-ACYLGLUCOSAMINE N-ACYLTRANSFERASE"/>
    <property type="match status" value="1"/>
</dbReference>
<comment type="similarity">
    <text evidence="6">Belongs to the transferase hexapeptide repeat family. LpxD subfamily.</text>
</comment>
<name>A0A5C5VWC3_9BACT</name>
<keyword evidence="1 6" id="KW-0444">Lipid biosynthesis</keyword>
<keyword evidence="9" id="KW-1185">Reference proteome</keyword>
<dbReference type="GO" id="GO:0016410">
    <property type="term" value="F:N-acyltransferase activity"/>
    <property type="evidence" value="ECO:0007669"/>
    <property type="project" value="InterPro"/>
</dbReference>
<dbReference type="Gene3D" id="3.40.1390.10">
    <property type="entry name" value="MurE/MurF, N-terminal domain"/>
    <property type="match status" value="1"/>
</dbReference>
<evidence type="ECO:0000256" key="3">
    <source>
        <dbReference type="ARBA" id="ARBA00022679"/>
    </source>
</evidence>
<dbReference type="EC" id="2.3.1.191" evidence="6"/>
<keyword evidence="4 6" id="KW-0443">Lipid metabolism</keyword>
<gene>
    <name evidence="6 8" type="primary">lpxD</name>
    <name evidence="8" type="ORF">Pla111_26430</name>
</gene>
<comment type="caution">
    <text evidence="8">The sequence shown here is derived from an EMBL/GenBank/DDBJ whole genome shotgun (WGS) entry which is preliminary data.</text>
</comment>
<evidence type="ECO:0000256" key="5">
    <source>
        <dbReference type="ARBA" id="ARBA00023315"/>
    </source>
</evidence>
<dbReference type="NCBIfam" id="TIGR01853">
    <property type="entry name" value="lipid_A_lpxD"/>
    <property type="match status" value="1"/>
</dbReference>
<comment type="subunit">
    <text evidence="6">Homotrimer.</text>
</comment>
<dbReference type="GO" id="GO:0016020">
    <property type="term" value="C:membrane"/>
    <property type="evidence" value="ECO:0007669"/>
    <property type="project" value="GOC"/>
</dbReference>
<keyword evidence="3 6" id="KW-0808">Transferase</keyword>
<dbReference type="AlphaFoldDB" id="A0A5C5VWC3"/>
<dbReference type="GO" id="GO:0009245">
    <property type="term" value="P:lipid A biosynthetic process"/>
    <property type="evidence" value="ECO:0007669"/>
    <property type="project" value="UniProtKB-UniRule"/>
</dbReference>
<accession>A0A5C5VWC3</accession>
<reference evidence="8 9" key="1">
    <citation type="submission" date="2019-02" db="EMBL/GenBank/DDBJ databases">
        <title>Deep-cultivation of Planctomycetes and their phenomic and genomic characterization uncovers novel biology.</title>
        <authorList>
            <person name="Wiegand S."/>
            <person name="Jogler M."/>
            <person name="Boedeker C."/>
            <person name="Pinto D."/>
            <person name="Vollmers J."/>
            <person name="Rivas-Marin E."/>
            <person name="Kohn T."/>
            <person name="Peeters S.H."/>
            <person name="Heuer A."/>
            <person name="Rast P."/>
            <person name="Oberbeckmann S."/>
            <person name="Bunk B."/>
            <person name="Jeske O."/>
            <person name="Meyerdierks A."/>
            <person name="Storesund J.E."/>
            <person name="Kallscheuer N."/>
            <person name="Luecker S."/>
            <person name="Lage O.M."/>
            <person name="Pohl T."/>
            <person name="Merkel B.J."/>
            <person name="Hornburger P."/>
            <person name="Mueller R.-W."/>
            <person name="Bruemmer F."/>
            <person name="Labrenz M."/>
            <person name="Spormann A.M."/>
            <person name="Op Den Camp H."/>
            <person name="Overmann J."/>
            <person name="Amann R."/>
            <person name="Jetten M.S.M."/>
            <person name="Mascher T."/>
            <person name="Medema M.H."/>
            <person name="Devos D.P."/>
            <person name="Kaster A.-K."/>
            <person name="Ovreas L."/>
            <person name="Rohde M."/>
            <person name="Galperin M.Y."/>
            <person name="Jogler C."/>
        </authorList>
    </citation>
    <scope>NUCLEOTIDE SEQUENCE [LARGE SCALE GENOMIC DNA]</scope>
    <source>
        <strain evidence="8 9">Pla111</strain>
    </source>
</reference>
<comment type="function">
    <text evidence="6">Catalyzes the N-acylation of UDP-3-O-acylglucosamine using 3-hydroxyacyl-ACP as the acyl donor. Is involved in the biosynthesis of lipid A, a phosphorylated glycolipid that anchors the lipopolysaccharide to the outer membrane of the cell.</text>
</comment>
<dbReference type="CDD" id="cd03352">
    <property type="entry name" value="LbH_LpxD"/>
    <property type="match status" value="1"/>
</dbReference>
<dbReference type="InterPro" id="IPR011004">
    <property type="entry name" value="Trimer_LpxA-like_sf"/>
</dbReference>
<feature type="active site" description="Proton acceptor" evidence="6">
    <location>
        <position position="258"/>
    </location>
</feature>
<dbReference type="Pfam" id="PF25087">
    <property type="entry name" value="GMPPB_C"/>
    <property type="match status" value="1"/>
</dbReference>
<dbReference type="NCBIfam" id="NF002060">
    <property type="entry name" value="PRK00892.1"/>
    <property type="match status" value="1"/>
</dbReference>
<dbReference type="EMBL" id="SJPH01000006">
    <property type="protein sequence ID" value="TWT42670.1"/>
    <property type="molecule type" value="Genomic_DNA"/>
</dbReference>
<evidence type="ECO:0000256" key="2">
    <source>
        <dbReference type="ARBA" id="ARBA00022556"/>
    </source>
</evidence>
<dbReference type="InterPro" id="IPR056729">
    <property type="entry name" value="GMPPB_C"/>
</dbReference>
<evidence type="ECO:0000313" key="8">
    <source>
        <dbReference type="EMBL" id="TWT42670.1"/>
    </source>
</evidence>
<evidence type="ECO:0000256" key="1">
    <source>
        <dbReference type="ARBA" id="ARBA00022516"/>
    </source>
</evidence>
<dbReference type="OrthoDB" id="9784739at2"/>
<dbReference type="GO" id="GO:0103118">
    <property type="term" value="F:UDP-3-O-[(3R)-3-hydroxyacyl]-glucosamine N-acyltransferase activity"/>
    <property type="evidence" value="ECO:0007669"/>
    <property type="project" value="UniProtKB-EC"/>
</dbReference>
<evidence type="ECO:0000259" key="7">
    <source>
        <dbReference type="Pfam" id="PF25087"/>
    </source>
</evidence>
<organism evidence="8 9">
    <name type="scientific">Botrimarina hoheduenensis</name>
    <dbReference type="NCBI Taxonomy" id="2528000"/>
    <lineage>
        <taxon>Bacteria</taxon>
        <taxon>Pseudomonadati</taxon>
        <taxon>Planctomycetota</taxon>
        <taxon>Planctomycetia</taxon>
        <taxon>Pirellulales</taxon>
        <taxon>Lacipirellulaceae</taxon>
        <taxon>Botrimarina</taxon>
    </lineage>
</organism>
<feature type="domain" description="Mannose-1-phosphate guanyltransferase C-terminal" evidence="7">
    <location>
        <begin position="121"/>
        <end position="200"/>
    </location>
</feature>
<dbReference type="SUPFAM" id="SSF51161">
    <property type="entry name" value="Trimeric LpxA-like enzymes"/>
    <property type="match status" value="1"/>
</dbReference>
<evidence type="ECO:0000256" key="4">
    <source>
        <dbReference type="ARBA" id="ARBA00023098"/>
    </source>
</evidence>
<dbReference type="InterPro" id="IPR007691">
    <property type="entry name" value="LpxD"/>
</dbReference>
<keyword evidence="5 6" id="KW-0012">Acyltransferase</keyword>
<proteinExistence type="inferred from homology"/>
<dbReference type="PANTHER" id="PTHR43378:SF2">
    <property type="entry name" value="UDP-3-O-ACYLGLUCOSAMINE N-ACYLTRANSFERASE 1, MITOCHONDRIAL-RELATED"/>
    <property type="match status" value="1"/>
</dbReference>
<dbReference type="RefSeq" id="WP_146574871.1">
    <property type="nucleotide sequence ID" value="NZ_SJPH01000006.1"/>
</dbReference>
<dbReference type="UniPathway" id="UPA00973"/>
<protein>
    <recommendedName>
        <fullName evidence="6">UDP-3-O-acylglucosamine N-acyltransferase</fullName>
        <ecNumber evidence="6">2.3.1.191</ecNumber>
    </recommendedName>
</protein>
<sequence>MASSQTALAGITLGELAELVGAELRGDPTLRVTSAWPLDDAVAGSITLIDHADRYARLADSGAAAAVIPLEAPPAALTTALTTGMTTALPTLAVASPHAAFREIVARFRPPAARPQPGVAPSAVVSPTATVSAQASIGAGVVIGARCQIAAGVVIGPNSVIGDDCQIGADSFLAAAVVLYPSTVVGQRCRLHSHATLGADGFGYQQEDGRHVLVAQLGNVEVADDVEIGAGTTIDRGVYGPTRIGTGTKIDNLVQIGHNCRLGQHNLICSQVGIAGSTTTGDYVVMAGQVGVRDHVHIGTGATLSAMAGVSNNVPDGEIMLGAPATPLRQQKLQMAAVAKLPQLRKECREMRRQLDQLLAAAGNEAADSARGAADRAA</sequence>
<dbReference type="HAMAP" id="MF_00523">
    <property type="entry name" value="LpxD"/>
    <property type="match status" value="1"/>
</dbReference>